<dbReference type="PROSITE" id="PS51918">
    <property type="entry name" value="RADICAL_SAM"/>
    <property type="match status" value="1"/>
</dbReference>
<keyword evidence="4 8" id="KW-0949">S-adenosyl-L-methionine</keyword>
<dbReference type="GO" id="GO:0005829">
    <property type="term" value="C:cytosol"/>
    <property type="evidence" value="ECO:0007669"/>
    <property type="project" value="TreeGrafter"/>
</dbReference>
<dbReference type="Pfam" id="PF04055">
    <property type="entry name" value="Radical_SAM"/>
    <property type="match status" value="1"/>
</dbReference>
<keyword evidence="5 8" id="KW-0479">Metal-binding</keyword>
<proteinExistence type="inferred from homology"/>
<dbReference type="GO" id="GO:0140101">
    <property type="term" value="F:catalytic activity, acting on a tRNA"/>
    <property type="evidence" value="ECO:0007669"/>
    <property type="project" value="UniProtKB-ARBA"/>
</dbReference>
<keyword evidence="1 8" id="KW-0004">4Fe-4S</keyword>
<dbReference type="InterPro" id="IPR023404">
    <property type="entry name" value="rSAM_horseshoe"/>
</dbReference>
<evidence type="ECO:0000256" key="3">
    <source>
        <dbReference type="ARBA" id="ARBA00022679"/>
    </source>
</evidence>
<dbReference type="PANTHER" id="PTHR43837:SF1">
    <property type="entry name" value="RIBOSOMAL PROTEIN US12 METHYLTHIOTRANSFERASE RIMO"/>
    <property type="match status" value="1"/>
</dbReference>
<evidence type="ECO:0000256" key="7">
    <source>
        <dbReference type="ARBA" id="ARBA00023014"/>
    </source>
</evidence>
<dbReference type="HAMAP" id="MF_01865">
    <property type="entry name" value="MTTase_RimO"/>
    <property type="match status" value="1"/>
</dbReference>
<dbReference type="InterPro" id="IPR005839">
    <property type="entry name" value="Methylthiotransferase"/>
</dbReference>
<evidence type="ECO:0000256" key="1">
    <source>
        <dbReference type="ARBA" id="ARBA00022485"/>
    </source>
</evidence>
<dbReference type="SFLD" id="SFLDG01061">
    <property type="entry name" value="methylthiotransferase"/>
    <property type="match status" value="1"/>
</dbReference>
<evidence type="ECO:0000256" key="2">
    <source>
        <dbReference type="ARBA" id="ARBA00022490"/>
    </source>
</evidence>
<comment type="catalytic activity">
    <reaction evidence="8">
        <text>L-aspartate(89)-[ribosomal protein uS12]-hydrogen + (sulfur carrier)-SH + AH2 + 2 S-adenosyl-L-methionine = 3-methylsulfanyl-L-aspartate(89)-[ribosomal protein uS12]-hydrogen + (sulfur carrier)-H + 5'-deoxyadenosine + L-methionine + A + S-adenosyl-L-homocysteine + 2 H(+)</text>
        <dbReference type="Rhea" id="RHEA:37087"/>
        <dbReference type="Rhea" id="RHEA-COMP:10460"/>
        <dbReference type="Rhea" id="RHEA-COMP:10461"/>
        <dbReference type="Rhea" id="RHEA-COMP:14737"/>
        <dbReference type="Rhea" id="RHEA-COMP:14739"/>
        <dbReference type="ChEBI" id="CHEBI:13193"/>
        <dbReference type="ChEBI" id="CHEBI:15378"/>
        <dbReference type="ChEBI" id="CHEBI:17319"/>
        <dbReference type="ChEBI" id="CHEBI:17499"/>
        <dbReference type="ChEBI" id="CHEBI:29917"/>
        <dbReference type="ChEBI" id="CHEBI:29961"/>
        <dbReference type="ChEBI" id="CHEBI:57844"/>
        <dbReference type="ChEBI" id="CHEBI:57856"/>
        <dbReference type="ChEBI" id="CHEBI:59789"/>
        <dbReference type="ChEBI" id="CHEBI:64428"/>
        <dbReference type="ChEBI" id="CHEBI:73599"/>
        <dbReference type="EC" id="2.8.4.4"/>
    </reaction>
</comment>
<comment type="similarity">
    <text evidence="8">Belongs to the methylthiotransferase family. RimO subfamily.</text>
</comment>
<dbReference type="AlphaFoldDB" id="A0A6I6DEK7"/>
<dbReference type="InterPro" id="IPR013848">
    <property type="entry name" value="Methylthiotransferase_N"/>
</dbReference>
<dbReference type="PANTHER" id="PTHR43837">
    <property type="entry name" value="RIBOSOMAL PROTEIN S12 METHYLTHIOTRANSFERASE RIMO"/>
    <property type="match status" value="1"/>
</dbReference>
<dbReference type="FunFam" id="3.80.30.20:FF:000001">
    <property type="entry name" value="tRNA-2-methylthio-N(6)-dimethylallyladenosine synthase 2"/>
    <property type="match status" value="1"/>
</dbReference>
<dbReference type="EC" id="2.8.4.4" evidence="8"/>
<dbReference type="InterPro" id="IPR006638">
    <property type="entry name" value="Elp3/MiaA/NifB-like_rSAM"/>
</dbReference>
<dbReference type="KEGG" id="salq:SYNTR_1053"/>
<dbReference type="CDD" id="cd01335">
    <property type="entry name" value="Radical_SAM"/>
    <property type="match status" value="1"/>
</dbReference>
<evidence type="ECO:0000259" key="10">
    <source>
        <dbReference type="PROSITE" id="PS51918"/>
    </source>
</evidence>
<dbReference type="InterPro" id="IPR002792">
    <property type="entry name" value="TRAM_dom"/>
</dbReference>
<keyword evidence="11" id="KW-0687">Ribonucleoprotein</keyword>
<sequence>MNVGFISLGCAKNQVDTEVMMGILKSNGYKIVNKLEVAEIVIINTCGFITEAKEEAIDNILKTSELKKYGQLKYLIATGCLIQRYGEEIIREIPELDGIIGISSFVNIDKAIKKIINKQQKVFIDYPTVHYIEEGPRILSTPPGWAYVKIAEGCNNKCSYCAIPLIRGNLRSRPYDNIIKESKKLVSLNKIKELVIIAQDTTSYGNELIGHPNLKTLLEELCSIEGLEWIRLMYVHPSNLNEDIINLIKKHEKIVPYLDIPIQHASNKILQSMNRKHNIDHLYKLIENLKTDIKDIVLRTTVMLGYPGETQDDFNKLCEFILAAEFDWLGAFCYVSEEGTSASTLPNQIPEEVKQHRKDEILRIQSKITRNKNIARIDREEKILVTSRLDKNLYLGRGYFQAPDVDGVTIIKTDKSLKLGEFSPVKFKGVRNYDMIGEYIHEST</sequence>
<dbReference type="GO" id="GO:0035600">
    <property type="term" value="P:tRNA methylthiolation"/>
    <property type="evidence" value="ECO:0007669"/>
    <property type="project" value="UniProtKB-ARBA"/>
</dbReference>
<dbReference type="Pfam" id="PF18693">
    <property type="entry name" value="TRAM_2"/>
    <property type="match status" value="1"/>
</dbReference>
<dbReference type="NCBIfam" id="TIGR00089">
    <property type="entry name" value="MiaB/RimO family radical SAM methylthiotransferase"/>
    <property type="match status" value="1"/>
</dbReference>
<protein>
    <recommendedName>
        <fullName evidence="8">Ribosomal protein uS12 methylthiotransferase RimO</fullName>
        <shortName evidence="8">uS12 MTTase</shortName>
        <shortName evidence="8">uS12 methylthiotransferase</shortName>
        <ecNumber evidence="8">2.8.4.4</ecNumber>
    </recommendedName>
    <alternativeName>
        <fullName evidence="8">Ribosomal protein uS12 (aspartate-C(3))-methylthiotransferase</fullName>
    </alternativeName>
    <alternativeName>
        <fullName evidence="8">Ribosome maturation factor RimO</fullName>
    </alternativeName>
</protein>
<feature type="binding site" evidence="8">
    <location>
        <position position="154"/>
    </location>
    <ligand>
        <name>[4Fe-4S] cluster</name>
        <dbReference type="ChEBI" id="CHEBI:49883"/>
        <label>2</label>
        <note>4Fe-4S-S-AdoMet</note>
    </ligand>
</feature>
<keyword evidence="7 8" id="KW-0411">Iron-sulfur</keyword>
<dbReference type="InterPro" id="IPR058240">
    <property type="entry name" value="rSAM_sf"/>
</dbReference>
<feature type="binding site" evidence="8">
    <location>
        <position position="161"/>
    </location>
    <ligand>
        <name>[4Fe-4S] cluster</name>
        <dbReference type="ChEBI" id="CHEBI:49883"/>
        <label>2</label>
        <note>4Fe-4S-S-AdoMet</note>
    </ligand>
</feature>
<evidence type="ECO:0000259" key="9">
    <source>
        <dbReference type="PROSITE" id="PS51449"/>
    </source>
</evidence>
<organism evidence="11 12">
    <name type="scientific">Candidatus Syntrophocurvum alkaliphilum</name>
    <dbReference type="NCBI Taxonomy" id="2293317"/>
    <lineage>
        <taxon>Bacteria</taxon>
        <taxon>Bacillati</taxon>
        <taxon>Bacillota</taxon>
        <taxon>Clostridia</taxon>
        <taxon>Eubacteriales</taxon>
        <taxon>Syntrophomonadaceae</taxon>
        <taxon>Candidatus Syntrophocurvum</taxon>
    </lineage>
</organism>
<dbReference type="InterPro" id="IPR005840">
    <property type="entry name" value="Ribosomal_uS12_MeSTrfase_RimO"/>
</dbReference>
<dbReference type="RefSeq" id="WP_156203523.1">
    <property type="nucleotide sequence ID" value="NZ_CP046457.1"/>
</dbReference>
<comment type="function">
    <text evidence="8">Catalyzes the methylthiolation of an aspartic acid residue of ribosomal protein uS12.</text>
</comment>
<evidence type="ECO:0000313" key="11">
    <source>
        <dbReference type="EMBL" id="QGT99646.1"/>
    </source>
</evidence>
<accession>A0A6I6DEK7</accession>
<evidence type="ECO:0000256" key="8">
    <source>
        <dbReference type="HAMAP-Rule" id="MF_01865"/>
    </source>
</evidence>
<dbReference type="GO" id="GO:0103039">
    <property type="term" value="F:protein methylthiotransferase activity"/>
    <property type="evidence" value="ECO:0007669"/>
    <property type="project" value="UniProtKB-EC"/>
</dbReference>
<feature type="domain" description="Radical SAM core" evidence="10">
    <location>
        <begin position="140"/>
        <end position="371"/>
    </location>
</feature>
<evidence type="ECO:0000313" key="12">
    <source>
        <dbReference type="Proteomes" id="UP000426444"/>
    </source>
</evidence>
<gene>
    <name evidence="8" type="primary">rimO</name>
    <name evidence="11" type="ORF">SYNTR_1053</name>
</gene>
<keyword evidence="12" id="KW-1185">Reference proteome</keyword>
<dbReference type="SFLD" id="SFLDG01082">
    <property type="entry name" value="B12-binding_domain_containing"/>
    <property type="match status" value="1"/>
</dbReference>
<dbReference type="OrthoDB" id="9805215at2"/>
<feature type="binding site" evidence="8">
    <location>
        <position position="158"/>
    </location>
    <ligand>
        <name>[4Fe-4S] cluster</name>
        <dbReference type="ChEBI" id="CHEBI:49883"/>
        <label>2</label>
        <note>4Fe-4S-S-AdoMet</note>
    </ligand>
</feature>
<dbReference type="SUPFAM" id="SSF102114">
    <property type="entry name" value="Radical SAM enzymes"/>
    <property type="match status" value="1"/>
</dbReference>
<dbReference type="GO" id="GO:0046872">
    <property type="term" value="F:metal ion binding"/>
    <property type="evidence" value="ECO:0007669"/>
    <property type="project" value="UniProtKB-KW"/>
</dbReference>
<feature type="binding site" evidence="8">
    <location>
        <position position="80"/>
    </location>
    <ligand>
        <name>[4Fe-4S] cluster</name>
        <dbReference type="ChEBI" id="CHEBI:49883"/>
        <label>1</label>
    </ligand>
</feature>
<dbReference type="NCBIfam" id="TIGR01125">
    <property type="entry name" value="30S ribosomal protein S12 methylthiotransferase RimO"/>
    <property type="match status" value="1"/>
</dbReference>
<comment type="cofactor">
    <cofactor evidence="8">
        <name>[4Fe-4S] cluster</name>
        <dbReference type="ChEBI" id="CHEBI:49883"/>
    </cofactor>
    <text evidence="8">Binds 2 [4Fe-4S] clusters. One cluster is coordinated with 3 cysteines and an exchangeable S-adenosyl-L-methionine.</text>
</comment>
<keyword evidence="3 8" id="KW-0808">Transferase</keyword>
<dbReference type="GO" id="GO:0051539">
    <property type="term" value="F:4 iron, 4 sulfur cluster binding"/>
    <property type="evidence" value="ECO:0007669"/>
    <property type="project" value="UniProtKB-UniRule"/>
</dbReference>
<dbReference type="InterPro" id="IPR007197">
    <property type="entry name" value="rSAM"/>
</dbReference>
<feature type="domain" description="MTTase N-terminal" evidence="9">
    <location>
        <begin position="1"/>
        <end position="117"/>
    </location>
</feature>
<dbReference type="Gene3D" id="3.80.30.20">
    <property type="entry name" value="tm_1862 like domain"/>
    <property type="match status" value="1"/>
</dbReference>
<dbReference type="GO" id="GO:0005840">
    <property type="term" value="C:ribosome"/>
    <property type="evidence" value="ECO:0007669"/>
    <property type="project" value="UniProtKB-KW"/>
</dbReference>
<dbReference type="PROSITE" id="PS01278">
    <property type="entry name" value="MTTASE_RADICAL"/>
    <property type="match status" value="1"/>
</dbReference>
<reference evidence="12" key="1">
    <citation type="journal article" date="2019" name="Microbiology">
        <title>Complete Genome Sequence of an Uncultured Bacterium of the Candidate Phylum Bipolaricaulota.</title>
        <authorList>
            <person name="Kadnikov V.V."/>
            <person name="Mardanov A.V."/>
            <person name="Beletsky A.V."/>
            <person name="Frank Y.A."/>
            <person name="Karnachuk O.V."/>
            <person name="Ravin N.V."/>
        </authorList>
    </citation>
    <scope>NUCLEOTIDE SEQUENCE [LARGE SCALE GENOMIC DNA]</scope>
</reference>
<dbReference type="SMART" id="SM00729">
    <property type="entry name" value="Elp3"/>
    <property type="match status" value="1"/>
</dbReference>
<dbReference type="InterPro" id="IPR038135">
    <property type="entry name" value="Methylthiotransferase_N_sf"/>
</dbReference>
<evidence type="ECO:0000256" key="6">
    <source>
        <dbReference type="ARBA" id="ARBA00023004"/>
    </source>
</evidence>
<dbReference type="InterPro" id="IPR012340">
    <property type="entry name" value="NA-bd_OB-fold"/>
</dbReference>
<keyword evidence="6 8" id="KW-0408">Iron</keyword>
<dbReference type="Gene3D" id="2.40.50.140">
    <property type="entry name" value="Nucleic acid-binding proteins"/>
    <property type="match status" value="1"/>
</dbReference>
<dbReference type="GO" id="GO:0035599">
    <property type="term" value="F:aspartic acid methylthiotransferase activity"/>
    <property type="evidence" value="ECO:0007669"/>
    <property type="project" value="TreeGrafter"/>
</dbReference>
<keyword evidence="11" id="KW-0689">Ribosomal protein</keyword>
<keyword evidence="2 8" id="KW-0963">Cytoplasm</keyword>
<dbReference type="PROSITE" id="PS51449">
    <property type="entry name" value="MTTASE_N"/>
    <property type="match status" value="1"/>
</dbReference>
<evidence type="ECO:0000256" key="4">
    <source>
        <dbReference type="ARBA" id="ARBA00022691"/>
    </source>
</evidence>
<name>A0A6I6DEK7_9FIRM</name>
<evidence type="ECO:0000256" key="5">
    <source>
        <dbReference type="ARBA" id="ARBA00022723"/>
    </source>
</evidence>
<feature type="binding site" evidence="8">
    <location>
        <position position="10"/>
    </location>
    <ligand>
        <name>[4Fe-4S] cluster</name>
        <dbReference type="ChEBI" id="CHEBI:49883"/>
        <label>1</label>
    </ligand>
</feature>
<dbReference type="Pfam" id="PF00919">
    <property type="entry name" value="UPF0004"/>
    <property type="match status" value="1"/>
</dbReference>
<dbReference type="Proteomes" id="UP000426444">
    <property type="component" value="Chromosome"/>
</dbReference>
<comment type="subcellular location">
    <subcellularLocation>
        <location evidence="8">Cytoplasm</location>
    </subcellularLocation>
</comment>
<dbReference type="SFLD" id="SFLDS00029">
    <property type="entry name" value="Radical_SAM"/>
    <property type="match status" value="1"/>
</dbReference>
<dbReference type="InterPro" id="IPR020612">
    <property type="entry name" value="Methylthiotransferase_CS"/>
</dbReference>
<dbReference type="EMBL" id="CP046457">
    <property type="protein sequence ID" value="QGT99646.1"/>
    <property type="molecule type" value="Genomic_DNA"/>
</dbReference>
<dbReference type="Gene3D" id="3.40.50.12160">
    <property type="entry name" value="Methylthiotransferase, N-terminal domain"/>
    <property type="match status" value="1"/>
</dbReference>
<feature type="binding site" evidence="8">
    <location>
        <position position="46"/>
    </location>
    <ligand>
        <name>[4Fe-4S] cluster</name>
        <dbReference type="ChEBI" id="CHEBI:49883"/>
        <label>1</label>
    </ligand>
</feature>
<dbReference type="SFLD" id="SFLDF00274">
    <property type="entry name" value="ribosomal_protein_S12_methylth"/>
    <property type="match status" value="1"/>
</dbReference>